<comment type="caution">
    <text evidence="10">The sequence shown here is derived from an EMBL/GenBank/DDBJ whole genome shotgun (WGS) entry which is preliminary data.</text>
</comment>
<evidence type="ECO:0000256" key="9">
    <source>
        <dbReference type="HAMAP-Rule" id="MF_03101"/>
    </source>
</evidence>
<dbReference type="Proteomes" id="UP001304243">
    <property type="component" value="Unassembled WGS sequence"/>
</dbReference>
<dbReference type="SMART" id="SM00567">
    <property type="entry name" value="EZ_HEAT"/>
    <property type="match status" value="6"/>
</dbReference>
<name>A0AAN7D9Q9_9FUNG</name>
<evidence type="ECO:0000256" key="1">
    <source>
        <dbReference type="ARBA" id="ARBA00000068"/>
    </source>
</evidence>
<feature type="binding site" evidence="9">
    <location>
        <position position="94"/>
    </location>
    <ligand>
        <name>Fe cation</name>
        <dbReference type="ChEBI" id="CHEBI:24875"/>
        <label>1</label>
    </ligand>
</feature>
<feature type="binding site" evidence="9">
    <location>
        <position position="61"/>
    </location>
    <ligand>
        <name>Fe cation</name>
        <dbReference type="ChEBI" id="CHEBI:24875"/>
        <label>1</label>
    </ligand>
</feature>
<keyword evidence="3 9" id="KW-0479">Metal-binding</keyword>
<feature type="binding site" evidence="9">
    <location>
        <position position="248"/>
    </location>
    <ligand>
        <name>Fe cation</name>
        <dbReference type="ChEBI" id="CHEBI:24875"/>
        <label>2</label>
    </ligand>
</feature>
<comment type="similarity">
    <text evidence="9">Belongs to the deoxyhypusine hydroxylase family.</text>
</comment>
<comment type="cofactor">
    <cofactor evidence="9">
        <name>Fe(2+)</name>
        <dbReference type="ChEBI" id="CHEBI:29033"/>
    </cofactor>
    <text evidence="9">Binds 2 Fe(2+) ions per subunit.</text>
</comment>
<evidence type="ECO:0000256" key="8">
    <source>
        <dbReference type="ARBA" id="ARBA00023256"/>
    </source>
</evidence>
<protein>
    <recommendedName>
        <fullName evidence="9">Deoxyhypusine hydroxylase</fullName>
        <shortName evidence="9">DOHH</shortName>
        <ecNumber evidence="9">1.14.99.29</ecNumber>
    </recommendedName>
    <alternativeName>
        <fullName evidence="9">Deoxyhypusine dioxygenase</fullName>
    </alternativeName>
    <alternativeName>
        <fullName evidence="9">Deoxyhypusine monooxygenase</fullName>
    </alternativeName>
</protein>
<evidence type="ECO:0000256" key="5">
    <source>
        <dbReference type="ARBA" id="ARBA00023002"/>
    </source>
</evidence>
<dbReference type="AlphaFoldDB" id="A0AAN7D9Q9"/>
<dbReference type="InterPro" id="IPR004155">
    <property type="entry name" value="PBS_lyase_HEAT"/>
</dbReference>
<feature type="binding site" evidence="9">
    <location>
        <position position="249"/>
    </location>
    <ligand>
        <name>Fe cation</name>
        <dbReference type="ChEBI" id="CHEBI:24875"/>
        <label>2</label>
    </ligand>
</feature>
<dbReference type="Gene3D" id="1.25.10.10">
    <property type="entry name" value="Leucine-rich Repeat Variant"/>
    <property type="match status" value="2"/>
</dbReference>
<proteinExistence type="inferred from homology"/>
<dbReference type="FunFam" id="1.25.10.10:FF:000099">
    <property type="entry name" value="Deoxyhypusine hydroxylase"/>
    <property type="match status" value="1"/>
</dbReference>
<keyword evidence="9" id="KW-0963">Cytoplasm</keyword>
<gene>
    <name evidence="9" type="primary">LIA1</name>
    <name evidence="10" type="ORF">ATC70_003236</name>
</gene>
<evidence type="ECO:0000256" key="2">
    <source>
        <dbReference type="ARBA" id="ARBA00005041"/>
    </source>
</evidence>
<evidence type="ECO:0000313" key="10">
    <source>
        <dbReference type="EMBL" id="KAK4512534.1"/>
    </source>
</evidence>
<feature type="binding site" evidence="9">
    <location>
        <position position="216"/>
    </location>
    <ligand>
        <name>Fe cation</name>
        <dbReference type="ChEBI" id="CHEBI:24875"/>
        <label>2</label>
    </ligand>
</feature>
<dbReference type="InterPro" id="IPR011989">
    <property type="entry name" value="ARM-like"/>
</dbReference>
<comment type="function">
    <text evidence="9">Catalyzes the hydroxylation of the N(6)-(4-aminobutyl)-L-lysine intermediate to form hypusine, an essential post-translational modification only found in mature eIF-5A factor.</text>
</comment>
<dbReference type="PANTHER" id="PTHR12697">
    <property type="entry name" value="PBS LYASE HEAT-LIKE PROTEIN"/>
    <property type="match status" value="1"/>
</dbReference>
<dbReference type="InterPro" id="IPR027517">
    <property type="entry name" value="Deoxyhypusine_hydroxylase"/>
</dbReference>
<dbReference type="GO" id="GO:0005634">
    <property type="term" value="C:nucleus"/>
    <property type="evidence" value="ECO:0007669"/>
    <property type="project" value="UniProtKB-SubCell"/>
</dbReference>
<evidence type="ECO:0000256" key="7">
    <source>
        <dbReference type="ARBA" id="ARBA00023033"/>
    </source>
</evidence>
<sequence>MLDTSKINYQYLEDTLLNTSGKVPLAERFRALFTLKNIGDDKSIDIAAKAFTDDSDLLKHEVAYCIGQTGNCHASAILESVLQDESQHVMVRHEAAEAMGALGFTDFLPILNKYIKDQDKAIVDTCELAIDRINYFNDPANKKDIHDSVYSSFDPAPPSKETKDVKVLMQELIDPKLALFKRYRAMFALREIGTEEAVLALCEGLKDTSSALFRHEVCYVLGQLQNPASVPALCESLKDKSEVHMVRHEAAEALGSVASPEVFEILNEYKNDPEKVVAESCIVALDMFEYENSDAFQYADGLEKQNMHSLKLATGN</sequence>
<feature type="binding site" evidence="9">
    <location>
        <position position="93"/>
    </location>
    <ligand>
        <name>Fe cation</name>
        <dbReference type="ChEBI" id="CHEBI:24875"/>
        <label>1</label>
    </ligand>
</feature>
<dbReference type="Pfam" id="PF13646">
    <property type="entry name" value="HEAT_2"/>
    <property type="match status" value="1"/>
</dbReference>
<dbReference type="EC" id="1.14.99.29" evidence="9"/>
<comment type="subcellular location">
    <subcellularLocation>
        <location evidence="9">Cytoplasm</location>
    </subcellularLocation>
    <subcellularLocation>
        <location evidence="9">Nucleus</location>
    </subcellularLocation>
</comment>
<dbReference type="HAMAP" id="MF_03101">
    <property type="entry name" value="Deoxyhypusine_hydroxylase"/>
    <property type="match status" value="1"/>
</dbReference>
<keyword evidence="6 9" id="KW-0408">Iron</keyword>
<keyword evidence="8 9" id="KW-0386">Hypusine biosynthesis</keyword>
<feature type="binding site" evidence="9">
    <location>
        <position position="60"/>
    </location>
    <ligand>
        <name>Fe cation</name>
        <dbReference type="ChEBI" id="CHEBI:24875"/>
        <label>1</label>
    </ligand>
</feature>
<reference evidence="10 11" key="1">
    <citation type="submission" date="2022-11" db="EMBL/GenBank/DDBJ databases">
        <title>Mucor velutinosus strain NIH1002 WGS.</title>
        <authorList>
            <person name="Subramanian P."/>
            <person name="Mullikin J.C."/>
            <person name="Segre J.A."/>
            <person name="Zelazny A.M."/>
        </authorList>
    </citation>
    <scope>NUCLEOTIDE SEQUENCE [LARGE SCALE GENOMIC DNA]</scope>
    <source>
        <strain evidence="10 11">NIH1002</strain>
    </source>
</reference>
<evidence type="ECO:0000313" key="11">
    <source>
        <dbReference type="Proteomes" id="UP001304243"/>
    </source>
</evidence>
<feature type="binding site" evidence="9">
    <location>
        <position position="215"/>
    </location>
    <ligand>
        <name>Fe cation</name>
        <dbReference type="ChEBI" id="CHEBI:24875"/>
        <label>2</label>
    </ligand>
</feature>
<comment type="pathway">
    <text evidence="2 9">Protein modification; eIF5A hypusination.</text>
</comment>
<comment type="catalytic activity">
    <reaction evidence="1 9">
        <text>[eIF5A protein]-deoxyhypusine + AH2 + O2 = [eIF5A protein]-hypusine + A + H2O</text>
        <dbReference type="Rhea" id="RHEA:14101"/>
        <dbReference type="Rhea" id="RHEA-COMP:10144"/>
        <dbReference type="Rhea" id="RHEA-COMP:12592"/>
        <dbReference type="ChEBI" id="CHEBI:13193"/>
        <dbReference type="ChEBI" id="CHEBI:15377"/>
        <dbReference type="ChEBI" id="CHEBI:15379"/>
        <dbReference type="ChEBI" id="CHEBI:17499"/>
        <dbReference type="ChEBI" id="CHEBI:82657"/>
        <dbReference type="ChEBI" id="CHEBI:91175"/>
        <dbReference type="EC" id="1.14.99.29"/>
    </reaction>
</comment>
<dbReference type="GO" id="GO:0005737">
    <property type="term" value="C:cytoplasm"/>
    <property type="evidence" value="ECO:0007669"/>
    <property type="project" value="UniProtKB-SubCell"/>
</dbReference>
<dbReference type="PANTHER" id="PTHR12697:SF5">
    <property type="entry name" value="DEOXYHYPUSINE HYDROXYLASE"/>
    <property type="match status" value="1"/>
</dbReference>
<accession>A0AAN7D9Q9</accession>
<evidence type="ECO:0000256" key="4">
    <source>
        <dbReference type="ARBA" id="ARBA00022737"/>
    </source>
</evidence>
<organism evidence="10 11">
    <name type="scientific">Mucor velutinosus</name>
    <dbReference type="NCBI Taxonomy" id="708070"/>
    <lineage>
        <taxon>Eukaryota</taxon>
        <taxon>Fungi</taxon>
        <taxon>Fungi incertae sedis</taxon>
        <taxon>Mucoromycota</taxon>
        <taxon>Mucoromycotina</taxon>
        <taxon>Mucoromycetes</taxon>
        <taxon>Mucorales</taxon>
        <taxon>Mucorineae</taxon>
        <taxon>Mucoraceae</taxon>
        <taxon>Mucor</taxon>
    </lineage>
</organism>
<dbReference type="GO" id="GO:0046872">
    <property type="term" value="F:metal ion binding"/>
    <property type="evidence" value="ECO:0007669"/>
    <property type="project" value="UniProtKB-KW"/>
</dbReference>
<keyword evidence="11" id="KW-1185">Reference proteome</keyword>
<keyword evidence="5 9" id="KW-0560">Oxidoreductase</keyword>
<keyword evidence="7 9" id="KW-0503">Monooxygenase</keyword>
<keyword evidence="9" id="KW-0539">Nucleus</keyword>
<dbReference type="GO" id="GO:0019135">
    <property type="term" value="F:deoxyhypusine monooxygenase activity"/>
    <property type="evidence" value="ECO:0007669"/>
    <property type="project" value="UniProtKB-UniRule"/>
</dbReference>
<evidence type="ECO:0000256" key="6">
    <source>
        <dbReference type="ARBA" id="ARBA00023004"/>
    </source>
</evidence>
<dbReference type="InterPro" id="IPR016024">
    <property type="entry name" value="ARM-type_fold"/>
</dbReference>
<evidence type="ECO:0000256" key="3">
    <source>
        <dbReference type="ARBA" id="ARBA00022723"/>
    </source>
</evidence>
<dbReference type="SUPFAM" id="SSF48371">
    <property type="entry name" value="ARM repeat"/>
    <property type="match status" value="1"/>
</dbReference>
<keyword evidence="4" id="KW-0677">Repeat</keyword>
<dbReference type="EMBL" id="JASEJX010000021">
    <property type="protein sequence ID" value="KAK4512534.1"/>
    <property type="molecule type" value="Genomic_DNA"/>
</dbReference>